<dbReference type="InterPro" id="IPR041280">
    <property type="entry name" value="Big_10"/>
</dbReference>
<keyword evidence="4 7" id="KW-0573">Peptidoglycan synthesis</keyword>
<keyword evidence="2" id="KW-0808">Transferase</keyword>
<dbReference type="Gene3D" id="2.60.40.3780">
    <property type="match status" value="1"/>
</dbReference>
<comment type="pathway">
    <text evidence="1 7">Cell wall biogenesis; peptidoglycan biosynthesis.</text>
</comment>
<gene>
    <name evidence="10" type="ORF">HNR67_000641</name>
</gene>
<evidence type="ECO:0000256" key="6">
    <source>
        <dbReference type="ARBA" id="ARBA00023316"/>
    </source>
</evidence>
<dbReference type="GO" id="GO:0018104">
    <property type="term" value="P:peptidoglycan-protein cross-linking"/>
    <property type="evidence" value="ECO:0007669"/>
    <property type="project" value="TreeGrafter"/>
</dbReference>
<dbReference type="PROSITE" id="PS52029">
    <property type="entry name" value="LD_TPASE"/>
    <property type="match status" value="1"/>
</dbReference>
<keyword evidence="5" id="KW-0012">Acyltransferase</keyword>
<evidence type="ECO:0000256" key="3">
    <source>
        <dbReference type="ARBA" id="ARBA00022960"/>
    </source>
</evidence>
<proteinExistence type="predicted"/>
<evidence type="ECO:0000256" key="2">
    <source>
        <dbReference type="ARBA" id="ARBA00022679"/>
    </source>
</evidence>
<feature type="region of interest" description="Disordered" evidence="8">
    <location>
        <begin position="20"/>
        <end position="49"/>
    </location>
</feature>
<evidence type="ECO:0000256" key="1">
    <source>
        <dbReference type="ARBA" id="ARBA00004752"/>
    </source>
</evidence>
<dbReference type="InterPro" id="IPR038063">
    <property type="entry name" value="Transpep_catalytic_dom"/>
</dbReference>
<dbReference type="PANTHER" id="PTHR30582">
    <property type="entry name" value="L,D-TRANSPEPTIDASE"/>
    <property type="match status" value="1"/>
</dbReference>
<keyword evidence="3 7" id="KW-0133">Cell shape</keyword>
<dbReference type="Pfam" id="PF17964">
    <property type="entry name" value="Big_10"/>
    <property type="match status" value="1"/>
</dbReference>
<dbReference type="GO" id="GO:0071972">
    <property type="term" value="F:peptidoglycan L,D-transpeptidase activity"/>
    <property type="evidence" value="ECO:0007669"/>
    <property type="project" value="TreeGrafter"/>
</dbReference>
<accession>A0A7W7C785</accession>
<dbReference type="PANTHER" id="PTHR30582:SF2">
    <property type="entry name" value="L,D-TRANSPEPTIDASE YCIB-RELATED"/>
    <property type="match status" value="1"/>
</dbReference>
<dbReference type="UniPathway" id="UPA00219"/>
<evidence type="ECO:0000256" key="7">
    <source>
        <dbReference type="PROSITE-ProRule" id="PRU01373"/>
    </source>
</evidence>
<evidence type="ECO:0000256" key="5">
    <source>
        <dbReference type="ARBA" id="ARBA00023315"/>
    </source>
</evidence>
<keyword evidence="6 7" id="KW-0961">Cell wall biogenesis/degradation</keyword>
<organism evidence="10 11">
    <name type="scientific">Crossiella cryophila</name>
    <dbReference type="NCBI Taxonomy" id="43355"/>
    <lineage>
        <taxon>Bacteria</taxon>
        <taxon>Bacillati</taxon>
        <taxon>Actinomycetota</taxon>
        <taxon>Actinomycetes</taxon>
        <taxon>Pseudonocardiales</taxon>
        <taxon>Pseudonocardiaceae</taxon>
        <taxon>Crossiella</taxon>
    </lineage>
</organism>
<dbReference type="CDD" id="cd16913">
    <property type="entry name" value="YkuD_like"/>
    <property type="match status" value="1"/>
</dbReference>
<evidence type="ECO:0000256" key="8">
    <source>
        <dbReference type="SAM" id="MobiDB-lite"/>
    </source>
</evidence>
<dbReference type="GO" id="GO:0008360">
    <property type="term" value="P:regulation of cell shape"/>
    <property type="evidence" value="ECO:0007669"/>
    <property type="project" value="UniProtKB-UniRule"/>
</dbReference>
<dbReference type="Proteomes" id="UP000533598">
    <property type="component" value="Unassembled WGS sequence"/>
</dbReference>
<dbReference type="Gene3D" id="2.60.40.3710">
    <property type="match status" value="1"/>
</dbReference>
<dbReference type="GO" id="GO:0005576">
    <property type="term" value="C:extracellular region"/>
    <property type="evidence" value="ECO:0007669"/>
    <property type="project" value="TreeGrafter"/>
</dbReference>
<feature type="active site" description="Proton donor/acceptor" evidence="7">
    <location>
        <position position="305"/>
    </location>
</feature>
<dbReference type="InterPro" id="IPR005490">
    <property type="entry name" value="LD_TPept_cat_dom"/>
</dbReference>
<evidence type="ECO:0000259" key="9">
    <source>
        <dbReference type="PROSITE" id="PS52029"/>
    </source>
</evidence>
<dbReference type="InterPro" id="IPR050979">
    <property type="entry name" value="LD-transpeptidase"/>
</dbReference>
<reference evidence="10 11" key="1">
    <citation type="submission" date="2020-08" db="EMBL/GenBank/DDBJ databases">
        <title>Sequencing the genomes of 1000 actinobacteria strains.</title>
        <authorList>
            <person name="Klenk H.-P."/>
        </authorList>
    </citation>
    <scope>NUCLEOTIDE SEQUENCE [LARGE SCALE GENOMIC DNA]</scope>
    <source>
        <strain evidence="10 11">DSM 44230</strain>
    </source>
</reference>
<sequence>MGLLTAGALLLSACTGGAGGDGGGTSKADAPPVAKVSVEPGDGAKDISPRAPVKVSVAEGSLDEVTLTADGKAVAGKIAADKKTWAPDKVLEFGKSYTLGGSATGTDGKKVDIKGGFATQAAGKLMRATINPVDNATVGIAMPVKVEFDEAPQDRAAVEKALKVETSVPVEGAWAWLNPKEVHYRPKEFWPANTQVKVSADLFAVPYGKNVFGRASLSTKFTIGRAQIVEASVATKRMIVKRDGRELMNLPASLGDESKPDLRTANGIYMVSERNATERMVNEKYKYDVTKKWAVRIANSGEFIHENQDNAANLGKRNTSHGCINLSEADAKRYFDSSLIGDPVIISGSAGTKGAVSDTYDWRIDWPTWLSKSALK</sequence>
<dbReference type="RefSeq" id="WP_185000634.1">
    <property type="nucleotide sequence ID" value="NZ_BAAAUI010000003.1"/>
</dbReference>
<dbReference type="EMBL" id="JACHMH010000001">
    <property type="protein sequence ID" value="MBB4674523.1"/>
    <property type="molecule type" value="Genomic_DNA"/>
</dbReference>
<dbReference type="Gene3D" id="2.40.440.10">
    <property type="entry name" value="L,D-transpeptidase catalytic domain-like"/>
    <property type="match status" value="1"/>
</dbReference>
<keyword evidence="10" id="KW-0449">Lipoprotein</keyword>
<dbReference type="CDD" id="cd13432">
    <property type="entry name" value="LDT_IgD_like_2"/>
    <property type="match status" value="1"/>
</dbReference>
<dbReference type="GO" id="GO:0016746">
    <property type="term" value="F:acyltransferase activity"/>
    <property type="evidence" value="ECO:0007669"/>
    <property type="project" value="UniProtKB-KW"/>
</dbReference>
<feature type="domain" description="L,D-TPase catalytic" evidence="9">
    <location>
        <begin position="227"/>
        <end position="347"/>
    </location>
</feature>
<dbReference type="AlphaFoldDB" id="A0A7W7C785"/>
<feature type="active site" description="Nucleophile" evidence="7">
    <location>
        <position position="323"/>
    </location>
</feature>
<evidence type="ECO:0000256" key="4">
    <source>
        <dbReference type="ARBA" id="ARBA00022984"/>
    </source>
</evidence>
<dbReference type="GO" id="GO:0071555">
    <property type="term" value="P:cell wall organization"/>
    <property type="evidence" value="ECO:0007669"/>
    <property type="project" value="UniProtKB-UniRule"/>
</dbReference>
<evidence type="ECO:0000313" key="10">
    <source>
        <dbReference type="EMBL" id="MBB4674523.1"/>
    </source>
</evidence>
<dbReference type="SUPFAM" id="SSF141523">
    <property type="entry name" value="L,D-transpeptidase catalytic domain-like"/>
    <property type="match status" value="1"/>
</dbReference>
<comment type="caution">
    <text evidence="10">The sequence shown here is derived from an EMBL/GenBank/DDBJ whole genome shotgun (WGS) entry which is preliminary data.</text>
</comment>
<evidence type="ECO:0000313" key="11">
    <source>
        <dbReference type="Proteomes" id="UP000533598"/>
    </source>
</evidence>
<keyword evidence="11" id="KW-1185">Reference proteome</keyword>
<dbReference type="Pfam" id="PF03734">
    <property type="entry name" value="YkuD"/>
    <property type="match status" value="1"/>
</dbReference>
<protein>
    <submittedName>
        <fullName evidence="10">Lipoprotein-anchoring transpeptidase ErfK/SrfK</fullName>
    </submittedName>
</protein>
<name>A0A7W7C785_9PSEU</name>